<keyword evidence="2" id="KW-1185">Reference proteome</keyword>
<organism evidence="1 2">
    <name type="scientific">Chaenocephalus aceratus</name>
    <name type="common">Blackfin icefish</name>
    <name type="synonym">Chaenichthys aceratus</name>
    <dbReference type="NCBI Taxonomy" id="36190"/>
    <lineage>
        <taxon>Eukaryota</taxon>
        <taxon>Metazoa</taxon>
        <taxon>Chordata</taxon>
        <taxon>Craniata</taxon>
        <taxon>Vertebrata</taxon>
        <taxon>Euteleostomi</taxon>
        <taxon>Actinopterygii</taxon>
        <taxon>Neopterygii</taxon>
        <taxon>Teleostei</taxon>
        <taxon>Neoteleostei</taxon>
        <taxon>Acanthomorphata</taxon>
        <taxon>Eupercaria</taxon>
        <taxon>Perciformes</taxon>
        <taxon>Notothenioidei</taxon>
        <taxon>Channichthyidae</taxon>
        <taxon>Chaenocephalus</taxon>
    </lineage>
</organism>
<dbReference type="EMBL" id="CM043802">
    <property type="protein sequence ID" value="KAI4808204.1"/>
    <property type="molecule type" value="Genomic_DNA"/>
</dbReference>
<gene>
    <name evidence="1" type="ORF">KUCAC02_000269</name>
</gene>
<sequence length="553" mass="61180">MQSSKRSENDWQGLVSEFLVCKRKLESKKEALLILSKELDTCQQERDQYQLMANQLRERHQGLKKKYRELIDGDPSLPPEKTQSSKFVVNLAQLLRDSRERAKKADGGGEGADAEADGGPGDSKLLRLTITRQRLGDEEVGPRHFPPHEREDLVHQLERAGLQMEEMEHNMKALTDELQDVKAERGVFREKTYRLNVELNHVLGNREARIIDVDASAWRTGIAGAVEPLQEEVNLLKSNSMKYKTALERRKNSSMYGKSNSSSPLTGVLSAKQVQELFLEEPGCSLPATPQSISDLKSLATTLLETIHEKNLVIQHQRHTNRILGNRVGDLERKLKTLEVSGLWSLPGLTYRVSVGIGRTRDNNTVNENLQPELHPTQATPSPHLQPPKDGSSWECHSAGSDLGTDGTPALLQFLQPLPGLETNGNDRRGGEILTEDGAPLELGEGRCPVEEAGHEAEGVEDEELGSTVEEGEEAALALGVTATDSHLPWLPIKQASVDLSEAGRHQPGESQDDGSDHEPEHVEASTPESRSSTGEWNVLDLRRDACRSENLA</sequence>
<evidence type="ECO:0000313" key="2">
    <source>
        <dbReference type="Proteomes" id="UP001057452"/>
    </source>
</evidence>
<protein>
    <submittedName>
        <fullName evidence="1">Uncharacterized protein</fullName>
    </submittedName>
</protein>
<evidence type="ECO:0000313" key="1">
    <source>
        <dbReference type="EMBL" id="KAI4808204.1"/>
    </source>
</evidence>
<name>A0ACB9W5V2_CHAAC</name>
<reference evidence="1" key="1">
    <citation type="submission" date="2022-05" db="EMBL/GenBank/DDBJ databases">
        <title>Chromosome-level genome of Chaenocephalus aceratus.</title>
        <authorList>
            <person name="Park H."/>
        </authorList>
    </citation>
    <scope>NUCLEOTIDE SEQUENCE</scope>
    <source>
        <strain evidence="1">KU_202001</strain>
    </source>
</reference>
<comment type="caution">
    <text evidence="1">The sequence shown here is derived from an EMBL/GenBank/DDBJ whole genome shotgun (WGS) entry which is preliminary data.</text>
</comment>
<accession>A0ACB9W5V2</accession>
<dbReference type="Proteomes" id="UP001057452">
    <property type="component" value="Chromosome 18"/>
</dbReference>
<proteinExistence type="predicted"/>